<dbReference type="NCBIfam" id="TIGR01297">
    <property type="entry name" value="CDF"/>
    <property type="match status" value="1"/>
</dbReference>
<dbReference type="Gene3D" id="1.20.1510.10">
    <property type="entry name" value="Cation efflux protein transmembrane domain"/>
    <property type="match status" value="1"/>
</dbReference>
<dbReference type="Pfam" id="PF16916">
    <property type="entry name" value="ZT_dimer"/>
    <property type="match status" value="1"/>
</dbReference>
<dbReference type="InterPro" id="IPR027470">
    <property type="entry name" value="Cation_efflux_CTD"/>
</dbReference>
<evidence type="ECO:0000256" key="2">
    <source>
        <dbReference type="ARBA" id="ARBA00008114"/>
    </source>
</evidence>
<dbReference type="FunFam" id="1.20.1510.10:FF:000006">
    <property type="entry name" value="Divalent cation efflux transporter"/>
    <property type="match status" value="1"/>
</dbReference>
<evidence type="ECO:0000256" key="6">
    <source>
        <dbReference type="ARBA" id="ARBA00023136"/>
    </source>
</evidence>
<feature type="transmembrane region" description="Helical" evidence="7">
    <location>
        <begin position="40"/>
        <end position="61"/>
    </location>
</feature>
<dbReference type="EMBL" id="LS483487">
    <property type="protein sequence ID" value="SQJ15579.1"/>
    <property type="molecule type" value="Genomic_DNA"/>
</dbReference>
<keyword evidence="6 7" id="KW-0472">Membrane</keyword>
<keyword evidence="5 7" id="KW-1133">Transmembrane helix</keyword>
<evidence type="ECO:0000256" key="3">
    <source>
        <dbReference type="ARBA" id="ARBA00022448"/>
    </source>
</evidence>
<dbReference type="InterPro" id="IPR058533">
    <property type="entry name" value="Cation_efflux_TM"/>
</dbReference>
<dbReference type="InterPro" id="IPR050291">
    <property type="entry name" value="CDF_Transporter"/>
</dbReference>
<dbReference type="KEGG" id="ful:C4N20_05745"/>
<evidence type="ECO:0000256" key="1">
    <source>
        <dbReference type="ARBA" id="ARBA00004141"/>
    </source>
</evidence>
<feature type="transmembrane region" description="Helical" evidence="7">
    <location>
        <begin position="185"/>
        <end position="203"/>
    </location>
</feature>
<evidence type="ECO:0000259" key="8">
    <source>
        <dbReference type="Pfam" id="PF01545"/>
    </source>
</evidence>
<proteinExistence type="inferred from homology"/>
<evidence type="ECO:0000256" key="4">
    <source>
        <dbReference type="ARBA" id="ARBA00022692"/>
    </source>
</evidence>
<dbReference type="Pfam" id="PF01545">
    <property type="entry name" value="Cation_efflux"/>
    <property type="match status" value="1"/>
</dbReference>
<dbReference type="RefSeq" id="WP_005979829.1">
    <property type="nucleotide sequence ID" value="NZ_CABKNW010000004.1"/>
</dbReference>
<evidence type="ECO:0000313" key="11">
    <source>
        <dbReference type="Proteomes" id="UP000249008"/>
    </source>
</evidence>
<dbReference type="InterPro" id="IPR036837">
    <property type="entry name" value="Cation_efflux_CTD_sf"/>
</dbReference>
<protein>
    <submittedName>
        <fullName evidence="10">Ferrous-iron efflux pump FieF</fullName>
    </submittedName>
</protein>
<dbReference type="PANTHER" id="PTHR43840">
    <property type="entry name" value="MITOCHONDRIAL METAL TRANSPORTER 1-RELATED"/>
    <property type="match status" value="1"/>
</dbReference>
<dbReference type="InterPro" id="IPR027469">
    <property type="entry name" value="Cation_efflux_TMD_sf"/>
</dbReference>
<evidence type="ECO:0000313" key="10">
    <source>
        <dbReference type="EMBL" id="SQJ15579.1"/>
    </source>
</evidence>
<dbReference type="GO" id="GO:0016020">
    <property type="term" value="C:membrane"/>
    <property type="evidence" value="ECO:0007669"/>
    <property type="project" value="UniProtKB-SubCell"/>
</dbReference>
<reference evidence="10 11" key="1">
    <citation type="submission" date="2018-06" db="EMBL/GenBank/DDBJ databases">
        <authorList>
            <consortium name="Pathogen Informatics"/>
            <person name="Doyle S."/>
        </authorList>
    </citation>
    <scope>NUCLEOTIDE SEQUENCE [LARGE SCALE GENOMIC DNA]</scope>
    <source>
        <strain evidence="10 11">NCTC12112</strain>
    </source>
</reference>
<dbReference type="AlphaFoldDB" id="A0AAX2JEH9"/>
<evidence type="ECO:0000256" key="5">
    <source>
        <dbReference type="ARBA" id="ARBA00022989"/>
    </source>
</evidence>
<keyword evidence="3" id="KW-0813">Transport</keyword>
<feature type="domain" description="Cation efflux protein cytoplasmic" evidence="9">
    <location>
        <begin position="215"/>
        <end position="291"/>
    </location>
</feature>
<dbReference type="InterPro" id="IPR002524">
    <property type="entry name" value="Cation_efflux"/>
</dbReference>
<evidence type="ECO:0000259" key="9">
    <source>
        <dbReference type="Pfam" id="PF16916"/>
    </source>
</evidence>
<feature type="transmembrane region" description="Helical" evidence="7">
    <location>
        <begin position="12"/>
        <end position="34"/>
    </location>
</feature>
<accession>A0AAX2JEH9</accession>
<dbReference type="PANTHER" id="PTHR43840:SF15">
    <property type="entry name" value="MITOCHONDRIAL METAL TRANSPORTER 1-RELATED"/>
    <property type="match status" value="1"/>
</dbReference>
<organism evidence="10 11">
    <name type="scientific">Fusobacterium ulcerans</name>
    <dbReference type="NCBI Taxonomy" id="861"/>
    <lineage>
        <taxon>Bacteria</taxon>
        <taxon>Fusobacteriati</taxon>
        <taxon>Fusobacteriota</taxon>
        <taxon>Fusobacteriia</taxon>
        <taxon>Fusobacteriales</taxon>
        <taxon>Fusobacteriaceae</taxon>
        <taxon>Fusobacterium</taxon>
    </lineage>
</organism>
<dbReference type="Gene3D" id="3.30.70.1350">
    <property type="entry name" value="Cation efflux protein, cytoplasmic domain"/>
    <property type="match status" value="1"/>
</dbReference>
<evidence type="ECO:0000256" key="7">
    <source>
        <dbReference type="SAM" id="Phobius"/>
    </source>
</evidence>
<dbReference type="GeneID" id="78454302"/>
<sequence length="294" mass="31909">MKTLTNEQTAMKVSFVSIIWNIILSVFKLFAGVVAHSGAMISDAVHSASDVLSTFIVIIGVKIANKESDKTHPYGHERMECVAAILLSAILFATGLGIGYKGVIIISSNDYSHLTVPGVLALAAAVISIGVKEGMYWYTRAAAKKINSGALMADAWHHRSDALSSVGSFAGILGARLGYPIFDPIASVIICIFILKAAFEIFMDSINKMTDKACDDETIEVIKSLILKQKGVLGIDQIKTRLFGDRIYVDVEIQADGNISLKQAHDIAHYVHDSIENNIPKIKHCMVHVNPVNK</sequence>
<dbReference type="Proteomes" id="UP000249008">
    <property type="component" value="Chromosome 1"/>
</dbReference>
<feature type="transmembrane region" description="Helical" evidence="7">
    <location>
        <begin position="118"/>
        <end position="139"/>
    </location>
</feature>
<gene>
    <name evidence="10" type="primary">fieF</name>
    <name evidence="10" type="ORF">NCTC12112_03037</name>
</gene>
<comment type="similarity">
    <text evidence="2">Belongs to the cation diffusion facilitator (CDF) transporter (TC 2.A.4) family.</text>
</comment>
<name>A0AAX2JEH9_9FUSO</name>
<feature type="transmembrane region" description="Helical" evidence="7">
    <location>
        <begin position="82"/>
        <end position="106"/>
    </location>
</feature>
<dbReference type="SUPFAM" id="SSF160240">
    <property type="entry name" value="Cation efflux protein cytoplasmic domain-like"/>
    <property type="match status" value="1"/>
</dbReference>
<feature type="domain" description="Cation efflux protein transmembrane" evidence="8">
    <location>
        <begin position="15"/>
        <end position="207"/>
    </location>
</feature>
<dbReference type="SUPFAM" id="SSF161111">
    <property type="entry name" value="Cation efflux protein transmembrane domain-like"/>
    <property type="match status" value="1"/>
</dbReference>
<keyword evidence="4 7" id="KW-0812">Transmembrane</keyword>
<dbReference type="GO" id="GO:0008324">
    <property type="term" value="F:monoatomic cation transmembrane transporter activity"/>
    <property type="evidence" value="ECO:0007669"/>
    <property type="project" value="InterPro"/>
</dbReference>
<comment type="subcellular location">
    <subcellularLocation>
        <location evidence="1">Membrane</location>
        <topology evidence="1">Multi-pass membrane protein</topology>
    </subcellularLocation>
</comment>